<evidence type="ECO:0000313" key="15">
    <source>
        <dbReference type="Proteomes" id="UP000826271"/>
    </source>
</evidence>
<name>A0AAV6XM68_9LAMI</name>
<keyword evidence="15" id="KW-1185">Reference proteome</keyword>
<sequence>MAVDSVSVSKPKQSKSQKTGNVTPSSPASAKGGLKSPEIRVVGGRIYDSVNGKTCHQCRQKTRDFAAACQNQRNNKPCTIMLCRKCLLNRYGEKAEEVTVLGDWSCPKCRGICNCSVCMKKRGHQPTGALASTAKATGFSSVSEMLLKGAVNSEKHVTDMASPKKEVVLSPRKRGKENSIDGKVDVNIPSPVDSKSKKVKGVVNGNTDDNTSSKRVHQVPDKRKLKQDGLLDMLDYNRNAGVSPEESSLQGCEKKPKKMKHDGLDEMIKCKNDKEKKISVHDEKQAKKPRSDGLEENGDSKKKNAILARRTSPRKLNISNKMSKEGVKLNVGVDLEENVNTVTKKDLAGSFENDKNKGGNNADDNNFVKHLTADFRADIVLPLGRELTNVAGIDVCAEDVGSALQFLEFCAVFGKATSIVALVPILCFFFGLILEVKKGQPEYVLKDLLHGRTGRRGKFSLTVQFHIHLLSIIQTEQGEECTPLSPSYGKHSWYNALKKSLSESQSVLKAQELDSLETVVDYETLDASKKLRILNFLCDEVLQTEKVRTWIDNQNTALSDKVKEAKQKVVAAKDKEKSLKQKLKDDIAKAVIAKNGANLSISEHDGIVSKIRAEAAQAHANVLESEAMILNNKQTCDAVRIEPLFIGGGGDVYWKLNCYGKSDVLRQNVGKVDALISDEKWSAIDHEGKETIEKHICSLRGKRLRAPKVSNILQS</sequence>
<dbReference type="InterPro" id="IPR018866">
    <property type="entry name" value="Znf-4CXXC_R1"/>
</dbReference>
<keyword evidence="8" id="KW-0804">Transcription</keyword>
<feature type="compositionally biased region" description="Low complexity" evidence="11">
    <location>
        <begin position="1"/>
        <end position="18"/>
    </location>
</feature>
<feature type="region of interest" description="Disordered" evidence="11">
    <location>
        <begin position="162"/>
        <end position="314"/>
    </location>
</feature>
<dbReference type="GO" id="GO:0005634">
    <property type="term" value="C:nucleus"/>
    <property type="evidence" value="ECO:0007669"/>
    <property type="project" value="UniProtKB-SubCell"/>
</dbReference>
<dbReference type="InterPro" id="IPR040221">
    <property type="entry name" value="CDCA7/CDA7L"/>
</dbReference>
<proteinExistence type="predicted"/>
<dbReference type="Pfam" id="PF15612">
    <property type="entry name" value="WHIM1"/>
    <property type="match status" value="1"/>
</dbReference>
<evidence type="ECO:0000256" key="9">
    <source>
        <dbReference type="ARBA" id="ARBA00023242"/>
    </source>
</evidence>
<feature type="compositionally biased region" description="Basic and acidic residues" evidence="11">
    <location>
        <begin position="218"/>
        <end position="229"/>
    </location>
</feature>
<evidence type="ECO:0000256" key="1">
    <source>
        <dbReference type="ARBA" id="ARBA00004123"/>
    </source>
</evidence>
<evidence type="ECO:0000256" key="5">
    <source>
        <dbReference type="ARBA" id="ARBA00022553"/>
    </source>
</evidence>
<evidence type="ECO:0000259" key="13">
    <source>
        <dbReference type="Pfam" id="PF15612"/>
    </source>
</evidence>
<comment type="caution">
    <text evidence="14">The sequence shown here is derived from an EMBL/GenBank/DDBJ whole genome shotgun (WGS) entry which is preliminary data.</text>
</comment>
<feature type="compositionally biased region" description="Polar residues" evidence="11">
    <location>
        <begin position="19"/>
        <end position="28"/>
    </location>
</feature>
<feature type="compositionally biased region" description="Basic and acidic residues" evidence="11">
    <location>
        <begin position="261"/>
        <end position="302"/>
    </location>
</feature>
<dbReference type="EMBL" id="WHWC01000004">
    <property type="protein sequence ID" value="KAG8384066.1"/>
    <property type="molecule type" value="Genomic_DNA"/>
</dbReference>
<keyword evidence="3" id="KW-0963">Cytoplasm</keyword>
<evidence type="ECO:0000313" key="14">
    <source>
        <dbReference type="EMBL" id="KAG8384066.1"/>
    </source>
</evidence>
<evidence type="ECO:0000256" key="2">
    <source>
        <dbReference type="ARBA" id="ARBA00004496"/>
    </source>
</evidence>
<keyword evidence="7" id="KW-0805">Transcription regulation</keyword>
<dbReference type="GO" id="GO:0005737">
    <property type="term" value="C:cytoplasm"/>
    <property type="evidence" value="ECO:0007669"/>
    <property type="project" value="UniProtKB-SubCell"/>
</dbReference>
<keyword evidence="5" id="KW-0597">Phosphoprotein</keyword>
<evidence type="ECO:0000259" key="12">
    <source>
        <dbReference type="Pfam" id="PF10497"/>
    </source>
</evidence>
<feature type="domain" description="WHIM1" evidence="13">
    <location>
        <begin position="524"/>
        <end position="551"/>
    </location>
</feature>
<feature type="coiled-coil region" evidence="10">
    <location>
        <begin position="555"/>
        <end position="582"/>
    </location>
</feature>
<evidence type="ECO:0000256" key="3">
    <source>
        <dbReference type="ARBA" id="ARBA00022490"/>
    </source>
</evidence>
<reference evidence="14" key="1">
    <citation type="submission" date="2019-10" db="EMBL/GenBank/DDBJ databases">
        <authorList>
            <person name="Zhang R."/>
            <person name="Pan Y."/>
            <person name="Wang J."/>
            <person name="Ma R."/>
            <person name="Yu S."/>
        </authorList>
    </citation>
    <scope>NUCLEOTIDE SEQUENCE</scope>
    <source>
        <strain evidence="14">LA-IB0</strain>
        <tissue evidence="14">Leaf</tissue>
    </source>
</reference>
<accession>A0AAV6XM68</accession>
<evidence type="ECO:0000256" key="8">
    <source>
        <dbReference type="ARBA" id="ARBA00023163"/>
    </source>
</evidence>
<dbReference type="InterPro" id="IPR028942">
    <property type="entry name" value="WHIM1_dom"/>
</dbReference>
<protein>
    <recommendedName>
        <fullName evidence="16">Cell division cycle-associated 7-like protein</fullName>
    </recommendedName>
</protein>
<dbReference type="PANTHER" id="PTHR31169">
    <property type="entry name" value="OS05G0300700 PROTEIN"/>
    <property type="match status" value="1"/>
</dbReference>
<gene>
    <name evidence="14" type="ORF">BUALT_Bualt04G0079400</name>
</gene>
<feature type="region of interest" description="Disordered" evidence="11">
    <location>
        <begin position="1"/>
        <end position="35"/>
    </location>
</feature>
<dbReference type="Pfam" id="PF10497">
    <property type="entry name" value="zf-4CXXC_R1"/>
    <property type="match status" value="1"/>
</dbReference>
<evidence type="ECO:0008006" key="16">
    <source>
        <dbReference type="Google" id="ProtNLM"/>
    </source>
</evidence>
<dbReference type="AlphaFoldDB" id="A0AAV6XM68"/>
<dbReference type="Proteomes" id="UP000826271">
    <property type="component" value="Unassembled WGS sequence"/>
</dbReference>
<evidence type="ECO:0000256" key="7">
    <source>
        <dbReference type="ARBA" id="ARBA00023015"/>
    </source>
</evidence>
<keyword evidence="6" id="KW-0832">Ubl conjugation</keyword>
<feature type="domain" description="Zinc-finger" evidence="12">
    <location>
        <begin position="47"/>
        <end position="146"/>
    </location>
</feature>
<evidence type="ECO:0000256" key="6">
    <source>
        <dbReference type="ARBA" id="ARBA00022843"/>
    </source>
</evidence>
<organism evidence="14 15">
    <name type="scientific">Buddleja alternifolia</name>
    <dbReference type="NCBI Taxonomy" id="168488"/>
    <lineage>
        <taxon>Eukaryota</taxon>
        <taxon>Viridiplantae</taxon>
        <taxon>Streptophyta</taxon>
        <taxon>Embryophyta</taxon>
        <taxon>Tracheophyta</taxon>
        <taxon>Spermatophyta</taxon>
        <taxon>Magnoliopsida</taxon>
        <taxon>eudicotyledons</taxon>
        <taxon>Gunneridae</taxon>
        <taxon>Pentapetalae</taxon>
        <taxon>asterids</taxon>
        <taxon>lamiids</taxon>
        <taxon>Lamiales</taxon>
        <taxon>Scrophulariaceae</taxon>
        <taxon>Buddlejeae</taxon>
        <taxon>Buddleja</taxon>
    </lineage>
</organism>
<keyword evidence="9" id="KW-0539">Nucleus</keyword>
<dbReference type="PANTHER" id="PTHR31169:SF8">
    <property type="entry name" value="ZINC-FINGER DOMAIN OF MONOAMINE-OXIDASE A REPRESSOR R1 PROTEIN"/>
    <property type="match status" value="1"/>
</dbReference>
<dbReference type="GO" id="GO:0006355">
    <property type="term" value="P:regulation of DNA-templated transcription"/>
    <property type="evidence" value="ECO:0007669"/>
    <property type="project" value="InterPro"/>
</dbReference>
<evidence type="ECO:0000256" key="4">
    <source>
        <dbReference type="ARBA" id="ARBA00022499"/>
    </source>
</evidence>
<keyword evidence="4" id="KW-1017">Isopeptide bond</keyword>
<evidence type="ECO:0000256" key="10">
    <source>
        <dbReference type="SAM" id="Coils"/>
    </source>
</evidence>
<comment type="subcellular location">
    <subcellularLocation>
        <location evidence="2">Cytoplasm</location>
    </subcellularLocation>
    <subcellularLocation>
        <location evidence="1">Nucleus</location>
    </subcellularLocation>
</comment>
<evidence type="ECO:0000256" key="11">
    <source>
        <dbReference type="SAM" id="MobiDB-lite"/>
    </source>
</evidence>
<keyword evidence="10" id="KW-0175">Coiled coil</keyword>